<dbReference type="RefSeq" id="WP_135076012.1">
    <property type="nucleotide sequence ID" value="NZ_CP038267.1"/>
</dbReference>
<dbReference type="AlphaFoldDB" id="A0A4P7GJP7"/>
<protein>
    <recommendedName>
        <fullName evidence="5">DUF3558 domain-containing protein</fullName>
    </recommendedName>
</protein>
<feature type="region of interest" description="Disordered" evidence="1">
    <location>
        <begin position="145"/>
        <end position="164"/>
    </location>
</feature>
<keyword evidence="4" id="KW-1185">Reference proteome</keyword>
<keyword evidence="2" id="KW-0732">Signal</keyword>
<evidence type="ECO:0000256" key="2">
    <source>
        <dbReference type="SAM" id="SignalP"/>
    </source>
</evidence>
<accession>A0A4P7GJP7</accession>
<evidence type="ECO:0008006" key="5">
    <source>
        <dbReference type="Google" id="ProtNLM"/>
    </source>
</evidence>
<organism evidence="3 4">
    <name type="scientific">Nocardioides euryhalodurans</name>
    <dbReference type="NCBI Taxonomy" id="2518370"/>
    <lineage>
        <taxon>Bacteria</taxon>
        <taxon>Bacillati</taxon>
        <taxon>Actinomycetota</taxon>
        <taxon>Actinomycetes</taxon>
        <taxon>Propionibacteriales</taxon>
        <taxon>Nocardioidaceae</taxon>
        <taxon>Nocardioides</taxon>
    </lineage>
</organism>
<evidence type="ECO:0000256" key="1">
    <source>
        <dbReference type="SAM" id="MobiDB-lite"/>
    </source>
</evidence>
<feature type="signal peptide" evidence="2">
    <location>
        <begin position="1"/>
        <end position="26"/>
    </location>
</feature>
<feature type="chain" id="PRO_5039342879" description="DUF3558 domain-containing protein" evidence="2">
    <location>
        <begin position="27"/>
        <end position="226"/>
    </location>
</feature>
<dbReference type="Proteomes" id="UP000294894">
    <property type="component" value="Chromosome"/>
</dbReference>
<evidence type="ECO:0000313" key="4">
    <source>
        <dbReference type="Proteomes" id="UP000294894"/>
    </source>
</evidence>
<reference evidence="3 4" key="1">
    <citation type="submission" date="2019-03" db="EMBL/GenBank/DDBJ databases">
        <title>Three New Species of Nocardioides, Nocardioides euryhalodurans sp. nov., Nocardioides seonyuensis sp. nov. and Nocardioides eburneoflavus sp. nov., Iolated from Soil.</title>
        <authorList>
            <person name="Roh S.G."/>
            <person name="Lee C."/>
            <person name="Kim M.-K."/>
            <person name="Kim S.B."/>
        </authorList>
    </citation>
    <scope>NUCLEOTIDE SEQUENCE [LARGE SCALE GENOMIC DNA]</scope>
    <source>
        <strain evidence="3 4">MMS17-SY117</strain>
    </source>
</reference>
<feature type="region of interest" description="Disordered" evidence="1">
    <location>
        <begin position="24"/>
        <end position="47"/>
    </location>
</feature>
<dbReference type="PROSITE" id="PS51257">
    <property type="entry name" value="PROKAR_LIPOPROTEIN"/>
    <property type="match status" value="1"/>
</dbReference>
<sequence length="226" mass="23069">MRTIALLVAAAALLLAGCGTDPGTTAADPVGRDRPAPPSQVPEAPGEVATRGVVTVLQEARPEVCLGAVAESWPPQCSGPPLLDWHWDQRQAGLDRPGGTVSPGGADAYEQAGPVRWGQYVLTGTWDGTALTVLTAIPAALYDAPSAEPVDPPATSGTDSDGSPRLARIAREAGEELPGVLASYVAGDHVAVDVVYDDGSLQDWADTAYGEGVVVVTPALVDVAAD</sequence>
<evidence type="ECO:0000313" key="3">
    <source>
        <dbReference type="EMBL" id="QBR92205.1"/>
    </source>
</evidence>
<proteinExistence type="predicted"/>
<gene>
    <name evidence="3" type="ORF">EXE57_07830</name>
</gene>
<dbReference type="KEGG" id="noy:EXE57_07830"/>
<dbReference type="OrthoDB" id="5178481at2"/>
<name>A0A4P7GJP7_9ACTN</name>
<dbReference type="EMBL" id="CP038267">
    <property type="protein sequence ID" value="QBR92205.1"/>
    <property type="molecule type" value="Genomic_DNA"/>
</dbReference>